<feature type="non-terminal residue" evidence="1">
    <location>
        <position position="1"/>
    </location>
</feature>
<proteinExistence type="predicted"/>
<organism evidence="1 2">
    <name type="scientific">Polyplosphaeria fusca</name>
    <dbReference type="NCBI Taxonomy" id="682080"/>
    <lineage>
        <taxon>Eukaryota</taxon>
        <taxon>Fungi</taxon>
        <taxon>Dikarya</taxon>
        <taxon>Ascomycota</taxon>
        <taxon>Pezizomycotina</taxon>
        <taxon>Dothideomycetes</taxon>
        <taxon>Pleosporomycetidae</taxon>
        <taxon>Pleosporales</taxon>
        <taxon>Tetraplosphaeriaceae</taxon>
        <taxon>Polyplosphaeria</taxon>
    </lineage>
</organism>
<accession>A0A9P4QQU3</accession>
<keyword evidence="2" id="KW-1185">Reference proteome</keyword>
<dbReference type="InterPro" id="IPR053137">
    <property type="entry name" value="NLR-like"/>
</dbReference>
<name>A0A9P4QQU3_9PLEO</name>
<dbReference type="AlphaFoldDB" id="A0A9P4QQU3"/>
<evidence type="ECO:0000313" key="2">
    <source>
        <dbReference type="Proteomes" id="UP000799444"/>
    </source>
</evidence>
<comment type="caution">
    <text evidence="1">The sequence shown here is derived from an EMBL/GenBank/DDBJ whole genome shotgun (WGS) entry which is preliminary data.</text>
</comment>
<reference evidence="1" key="1">
    <citation type="journal article" date="2020" name="Stud. Mycol.">
        <title>101 Dothideomycetes genomes: a test case for predicting lifestyles and emergence of pathogens.</title>
        <authorList>
            <person name="Haridas S."/>
            <person name="Albert R."/>
            <person name="Binder M."/>
            <person name="Bloem J."/>
            <person name="Labutti K."/>
            <person name="Salamov A."/>
            <person name="Andreopoulos B."/>
            <person name="Baker S."/>
            <person name="Barry K."/>
            <person name="Bills G."/>
            <person name="Bluhm B."/>
            <person name="Cannon C."/>
            <person name="Castanera R."/>
            <person name="Culley D."/>
            <person name="Daum C."/>
            <person name="Ezra D."/>
            <person name="Gonzalez J."/>
            <person name="Henrissat B."/>
            <person name="Kuo A."/>
            <person name="Liang C."/>
            <person name="Lipzen A."/>
            <person name="Lutzoni F."/>
            <person name="Magnuson J."/>
            <person name="Mondo S."/>
            <person name="Nolan M."/>
            <person name="Ohm R."/>
            <person name="Pangilinan J."/>
            <person name="Park H.-J."/>
            <person name="Ramirez L."/>
            <person name="Alfaro M."/>
            <person name="Sun H."/>
            <person name="Tritt A."/>
            <person name="Yoshinaga Y."/>
            <person name="Zwiers L.-H."/>
            <person name="Turgeon B."/>
            <person name="Goodwin S."/>
            <person name="Spatafora J."/>
            <person name="Crous P."/>
            <person name="Grigoriev I."/>
        </authorList>
    </citation>
    <scope>NUCLEOTIDE SEQUENCE</scope>
    <source>
        <strain evidence="1">CBS 125425</strain>
    </source>
</reference>
<evidence type="ECO:0008006" key="3">
    <source>
        <dbReference type="Google" id="ProtNLM"/>
    </source>
</evidence>
<gene>
    <name evidence="1" type="ORF">EJ04DRAFT_444333</name>
</gene>
<dbReference type="Proteomes" id="UP000799444">
    <property type="component" value="Unassembled WGS sequence"/>
</dbReference>
<protein>
    <recommendedName>
        <fullName evidence="3">Kinesin light chain</fullName>
    </recommendedName>
</protein>
<dbReference type="SUPFAM" id="SSF48452">
    <property type="entry name" value="TPR-like"/>
    <property type="match status" value="1"/>
</dbReference>
<dbReference type="Pfam" id="PF13374">
    <property type="entry name" value="TPR_10"/>
    <property type="match status" value="2"/>
</dbReference>
<dbReference type="EMBL" id="ML996209">
    <property type="protein sequence ID" value="KAF2730805.1"/>
    <property type="molecule type" value="Genomic_DNA"/>
</dbReference>
<dbReference type="OrthoDB" id="5986190at2759"/>
<sequence>RELGDELPKTLDSMNSVATMYIYKGQWKEAKELFVQVVKTSLRVLGGEHPDTLVSMDNLAFTLNNQGWCKDAEELYMKVMETRKRVVGDKHPDTLISKAILARYKTQGRLKEAKQLEV</sequence>
<dbReference type="Gene3D" id="1.25.40.10">
    <property type="entry name" value="Tetratricopeptide repeat domain"/>
    <property type="match status" value="1"/>
</dbReference>
<evidence type="ECO:0000313" key="1">
    <source>
        <dbReference type="EMBL" id="KAF2730805.1"/>
    </source>
</evidence>
<dbReference type="PANTHER" id="PTHR46082">
    <property type="entry name" value="ATP/GTP-BINDING PROTEIN-RELATED"/>
    <property type="match status" value="1"/>
</dbReference>
<dbReference type="PANTHER" id="PTHR46082:SF6">
    <property type="entry name" value="AAA+ ATPASE DOMAIN-CONTAINING PROTEIN-RELATED"/>
    <property type="match status" value="1"/>
</dbReference>
<dbReference type="InterPro" id="IPR011990">
    <property type="entry name" value="TPR-like_helical_dom_sf"/>
</dbReference>